<dbReference type="InterPro" id="IPR001387">
    <property type="entry name" value="Cro/C1-type_HTH"/>
</dbReference>
<protein>
    <submittedName>
        <fullName evidence="2">Transcriptional repressor DicA</fullName>
    </submittedName>
</protein>
<proteinExistence type="predicted"/>
<feature type="domain" description="HTH cro/C1-type" evidence="1">
    <location>
        <begin position="10"/>
        <end position="65"/>
    </location>
</feature>
<accession>A0A6N3A7X4</accession>
<dbReference type="GO" id="GO:0003677">
    <property type="term" value="F:DNA binding"/>
    <property type="evidence" value="ECO:0007669"/>
    <property type="project" value="InterPro"/>
</dbReference>
<dbReference type="SMART" id="SM00530">
    <property type="entry name" value="HTH_XRE"/>
    <property type="match status" value="1"/>
</dbReference>
<dbReference type="InterPro" id="IPR010982">
    <property type="entry name" value="Lambda_DNA-bd_dom_sf"/>
</dbReference>
<organism evidence="2">
    <name type="scientific">Parabacteroides merdae</name>
    <dbReference type="NCBI Taxonomy" id="46503"/>
    <lineage>
        <taxon>Bacteria</taxon>
        <taxon>Pseudomonadati</taxon>
        <taxon>Bacteroidota</taxon>
        <taxon>Bacteroidia</taxon>
        <taxon>Bacteroidales</taxon>
        <taxon>Tannerellaceae</taxon>
        <taxon>Parabacteroides</taxon>
    </lineage>
</organism>
<gene>
    <name evidence="2" type="ORF">PMLFYP103_00075</name>
</gene>
<evidence type="ECO:0000313" key="2">
    <source>
        <dbReference type="EMBL" id="VYT88395.1"/>
    </source>
</evidence>
<evidence type="ECO:0000259" key="1">
    <source>
        <dbReference type="PROSITE" id="PS50943"/>
    </source>
</evidence>
<dbReference type="AlphaFoldDB" id="A0A6N3A7X4"/>
<dbReference type="CDD" id="cd00093">
    <property type="entry name" value="HTH_XRE"/>
    <property type="match status" value="1"/>
</dbReference>
<dbReference type="Pfam" id="PF01381">
    <property type="entry name" value="HTH_3"/>
    <property type="match status" value="1"/>
</dbReference>
<name>A0A6N3A7X4_9BACT</name>
<dbReference type="Gene3D" id="1.10.260.40">
    <property type="entry name" value="lambda repressor-like DNA-binding domains"/>
    <property type="match status" value="1"/>
</dbReference>
<dbReference type="EMBL" id="CACRUV010000012">
    <property type="protein sequence ID" value="VYT88395.1"/>
    <property type="molecule type" value="Genomic_DNA"/>
</dbReference>
<sequence length="67" mass="7290">MNMKEIGKIIKERRKSLKVNQLELSELAGVGINTLVAIERGEGNPKLATLLSILDTLGLQMTIGLKS</sequence>
<reference evidence="2" key="1">
    <citation type="submission" date="2019-11" db="EMBL/GenBank/DDBJ databases">
        <authorList>
            <person name="Feng L."/>
        </authorList>
    </citation>
    <scope>NUCLEOTIDE SEQUENCE</scope>
    <source>
        <strain evidence="2">PmerdaeLFYP103</strain>
    </source>
</reference>
<dbReference type="PROSITE" id="PS50943">
    <property type="entry name" value="HTH_CROC1"/>
    <property type="match status" value="1"/>
</dbReference>
<dbReference type="SUPFAM" id="SSF47413">
    <property type="entry name" value="lambda repressor-like DNA-binding domains"/>
    <property type="match status" value="1"/>
</dbReference>